<evidence type="ECO:0000259" key="1">
    <source>
        <dbReference type="Pfam" id="PF00534"/>
    </source>
</evidence>
<dbReference type="EMBL" id="QPJS01000002">
    <property type="protein sequence ID" value="RCX03813.1"/>
    <property type="molecule type" value="Genomic_DNA"/>
</dbReference>
<reference evidence="2 3" key="1">
    <citation type="submission" date="2018-07" db="EMBL/GenBank/DDBJ databases">
        <title>Genomic Encyclopedia of Type Strains, Phase IV (KMG-IV): sequencing the most valuable type-strain genomes for metagenomic binning, comparative biology and taxonomic classification.</title>
        <authorList>
            <person name="Goeker M."/>
        </authorList>
    </citation>
    <scope>NUCLEOTIDE SEQUENCE [LARGE SCALE GENOMIC DNA]</scope>
    <source>
        <strain evidence="2 3">DSM 21410</strain>
    </source>
</reference>
<feature type="domain" description="Glycosyl transferase family 1" evidence="1">
    <location>
        <begin position="197"/>
        <end position="310"/>
    </location>
</feature>
<protein>
    <submittedName>
        <fullName evidence="2">Glycosyltransferase involved in cell wall biosynthesis</fullName>
    </submittedName>
</protein>
<dbReference type="SUPFAM" id="SSF53756">
    <property type="entry name" value="UDP-Glycosyltransferase/glycogen phosphorylase"/>
    <property type="match status" value="1"/>
</dbReference>
<gene>
    <name evidence="2" type="ORF">DES35_102269</name>
</gene>
<comment type="caution">
    <text evidence="2">The sequence shown here is derived from an EMBL/GenBank/DDBJ whole genome shotgun (WGS) entry which is preliminary data.</text>
</comment>
<proteinExistence type="predicted"/>
<sequence>MEKNKLIYIYPKQSPFIQKDIDFLSTHYLLKINVFHVQNKALLPVRLVQQLIFLIKERKNTKIVLCRFGGYHNLIPSVLSNIFKWKIVLIFGGVECHCFPEIQYGFYLNPLLRKILGYAIKKASKILVVHWSLYEGKYEYFPTRCRQGLKELYSLSDEKVTELKNGYESTIFFNQKLDRKPNSFITAAGEINRQTYYLKGIDLILELAKNLPDIQITIVGKYLLSTTHLPDNITIHPWCEQRELSNLYNQHQFYLQLSIAEGFPNALCEAMLCGCVPIGSAVFGIPEIIGDAGFLVKRKSSDELVKLILNCKQTDLPALSIKAEKRIRNTFDLQKRNEQFLTILNSLGES</sequence>
<keyword evidence="2" id="KW-0808">Transferase</keyword>
<dbReference type="AlphaFoldDB" id="A0A369A3R4"/>
<evidence type="ECO:0000313" key="3">
    <source>
        <dbReference type="Proteomes" id="UP000253517"/>
    </source>
</evidence>
<dbReference type="CDD" id="cd03801">
    <property type="entry name" value="GT4_PimA-like"/>
    <property type="match status" value="1"/>
</dbReference>
<name>A0A369A3R4_9FLAO</name>
<evidence type="ECO:0000313" key="2">
    <source>
        <dbReference type="EMBL" id="RCX03813.1"/>
    </source>
</evidence>
<organism evidence="2 3">
    <name type="scientific">Schleiferia thermophila</name>
    <dbReference type="NCBI Taxonomy" id="884107"/>
    <lineage>
        <taxon>Bacteria</taxon>
        <taxon>Pseudomonadati</taxon>
        <taxon>Bacteroidota</taxon>
        <taxon>Flavobacteriia</taxon>
        <taxon>Flavobacteriales</taxon>
        <taxon>Schleiferiaceae</taxon>
        <taxon>Schleiferia</taxon>
    </lineage>
</organism>
<dbReference type="InterPro" id="IPR001296">
    <property type="entry name" value="Glyco_trans_1"/>
</dbReference>
<dbReference type="PANTHER" id="PTHR12526:SF630">
    <property type="entry name" value="GLYCOSYLTRANSFERASE"/>
    <property type="match status" value="1"/>
</dbReference>
<dbReference type="Gene3D" id="3.40.50.2000">
    <property type="entry name" value="Glycogen Phosphorylase B"/>
    <property type="match status" value="1"/>
</dbReference>
<dbReference type="Proteomes" id="UP000253517">
    <property type="component" value="Unassembled WGS sequence"/>
</dbReference>
<dbReference type="RefSeq" id="WP_114366145.1">
    <property type="nucleotide sequence ID" value="NZ_BHZF01000002.1"/>
</dbReference>
<dbReference type="GO" id="GO:0016757">
    <property type="term" value="F:glycosyltransferase activity"/>
    <property type="evidence" value="ECO:0007669"/>
    <property type="project" value="InterPro"/>
</dbReference>
<dbReference type="PANTHER" id="PTHR12526">
    <property type="entry name" value="GLYCOSYLTRANSFERASE"/>
    <property type="match status" value="1"/>
</dbReference>
<keyword evidence="3" id="KW-1185">Reference proteome</keyword>
<accession>A0A369A3R4</accession>
<dbReference type="Pfam" id="PF00534">
    <property type="entry name" value="Glycos_transf_1"/>
    <property type="match status" value="1"/>
</dbReference>